<evidence type="ECO:0000259" key="2">
    <source>
        <dbReference type="Pfam" id="PF19904"/>
    </source>
</evidence>
<name>A0A327QC84_9BACT</name>
<sequence length="554" mass="63616">MESKVCCTLYYPKIPYSTVMKCFICLLGVLAISLTLFANNSPAIDSGLIELKKAIANAPRYDAKRIDQIEQARHKLERLPSSAITKRFQQCEELYELFKVFQYDSAFQYARRMEVLALQLNDSSALAQANLKMAFVLLSSGMFKEAGDRLDKIVPATLQDAGKLEYYFTRGRYYYDLADYSADSYYEPQYIRQAASCIDSALAFCSKPEFRCAYYQGLKLRKEGNLDAALQAFKRLLDGQLTNHQVAIVASSLSAVYIQRKDMETAINLLIQAAIADIHSSTKETTAIFSLSELLFAAGDLKNASMCIEYAIDDAKFYGARQRKVQVSSILPIIESEKVNMVEEQKMKLIIYALIATFLLLALIVLAVIIFQQNKKLERVKSQLLIASVDQKNINNQLLEANKIKEEYIGYCFHTNSAYIHKIEKMKKQLEQKLLDKKTSEATFLVQNINIKQERDELFQHFDRIFLKIFPHFVKDFNALFREEDQVRLKDNELLNTDLRIFALIRLGIDDNEKIAQILEYSVNTIYTYKTKIKNKSMVSNDEFEERIMTIKAT</sequence>
<evidence type="ECO:0000313" key="3">
    <source>
        <dbReference type="EMBL" id="RAJ01585.1"/>
    </source>
</evidence>
<keyword evidence="1" id="KW-0812">Transmembrane</keyword>
<evidence type="ECO:0000256" key="1">
    <source>
        <dbReference type="SAM" id="Phobius"/>
    </source>
</evidence>
<dbReference type="InterPro" id="IPR045957">
    <property type="entry name" value="DUF6377"/>
</dbReference>
<feature type="transmembrane region" description="Helical" evidence="1">
    <location>
        <begin position="18"/>
        <end position="38"/>
    </location>
</feature>
<dbReference type="Gene3D" id="1.25.40.10">
    <property type="entry name" value="Tetratricopeptide repeat domain"/>
    <property type="match status" value="1"/>
</dbReference>
<comment type="caution">
    <text evidence="3">The sequence shown here is derived from an EMBL/GenBank/DDBJ whole genome shotgun (WGS) entry which is preliminary data.</text>
</comment>
<keyword evidence="1" id="KW-0472">Membrane</keyword>
<reference evidence="3 4" key="1">
    <citation type="submission" date="2018-06" db="EMBL/GenBank/DDBJ databases">
        <title>Genomic Encyclopedia of Archaeal and Bacterial Type Strains, Phase II (KMG-II): from individual species to whole genera.</title>
        <authorList>
            <person name="Goeker M."/>
        </authorList>
    </citation>
    <scope>NUCLEOTIDE SEQUENCE [LARGE SCALE GENOMIC DNA]</scope>
    <source>
        <strain evidence="3 4">DSM 23857</strain>
    </source>
</reference>
<dbReference type="Proteomes" id="UP000249547">
    <property type="component" value="Unassembled WGS sequence"/>
</dbReference>
<dbReference type="AlphaFoldDB" id="A0A327QC84"/>
<keyword evidence="4" id="KW-1185">Reference proteome</keyword>
<gene>
    <name evidence="3" type="ORF">LX64_03801</name>
</gene>
<dbReference type="EMBL" id="QLLL01000007">
    <property type="protein sequence ID" value="RAJ01585.1"/>
    <property type="molecule type" value="Genomic_DNA"/>
</dbReference>
<dbReference type="SUPFAM" id="SSF48452">
    <property type="entry name" value="TPR-like"/>
    <property type="match status" value="1"/>
</dbReference>
<proteinExistence type="predicted"/>
<evidence type="ECO:0000313" key="4">
    <source>
        <dbReference type="Proteomes" id="UP000249547"/>
    </source>
</evidence>
<feature type="transmembrane region" description="Helical" evidence="1">
    <location>
        <begin position="349"/>
        <end position="371"/>
    </location>
</feature>
<accession>A0A327QC84</accession>
<protein>
    <recommendedName>
        <fullName evidence="2">DUF6377 domain-containing protein</fullName>
    </recommendedName>
</protein>
<dbReference type="InterPro" id="IPR011990">
    <property type="entry name" value="TPR-like_helical_dom_sf"/>
</dbReference>
<organism evidence="3 4">
    <name type="scientific">Chitinophaga skermanii</name>
    <dbReference type="NCBI Taxonomy" id="331697"/>
    <lineage>
        <taxon>Bacteria</taxon>
        <taxon>Pseudomonadati</taxon>
        <taxon>Bacteroidota</taxon>
        <taxon>Chitinophagia</taxon>
        <taxon>Chitinophagales</taxon>
        <taxon>Chitinophagaceae</taxon>
        <taxon>Chitinophaga</taxon>
    </lineage>
</organism>
<feature type="domain" description="DUF6377" evidence="2">
    <location>
        <begin position="277"/>
        <end position="516"/>
    </location>
</feature>
<keyword evidence="1" id="KW-1133">Transmembrane helix</keyword>
<dbReference type="Pfam" id="PF19904">
    <property type="entry name" value="DUF6377"/>
    <property type="match status" value="1"/>
</dbReference>